<reference evidence="1 2" key="1">
    <citation type="submission" date="2020-02" db="EMBL/GenBank/DDBJ databases">
        <authorList>
            <person name="Ma Q."/>
            <person name="Huang Y."/>
            <person name="Song X."/>
            <person name="Pei D."/>
        </authorList>
    </citation>
    <scope>NUCLEOTIDE SEQUENCE [LARGE SCALE GENOMIC DNA]</scope>
    <source>
        <strain evidence="1">Sxm20200214</strain>
        <tissue evidence="1">Leaf</tissue>
    </source>
</reference>
<evidence type="ECO:0000313" key="1">
    <source>
        <dbReference type="EMBL" id="KAG2238443.1"/>
    </source>
</evidence>
<sequence length="230" mass="26305">MSTSKKWNDAMIGRYYSVLGRVPDKDNIKEIAKCLKARSEILNNIGKKKKKKNFSQLTSPEISSLSLFSLVFLRFFALPSRRLAAILEVPTDLGFRIRSAGAVQEKKMTALSSTSCLHSLAGQERYFLSCKTSEFSKPLFINPSLKKPIFSVLFCLKQSDREERQIQQESRRVEEEEYWIVTALRSKYNEIVIVDTVDARYLLLDSTKNAHSVINKGGQNWTGSYWVYGI</sequence>
<comment type="caution">
    <text evidence="1">The sequence shown here is derived from an EMBL/GenBank/DDBJ whole genome shotgun (WGS) entry which is preliminary data.</text>
</comment>
<organism evidence="1 2">
    <name type="scientific">Brassica carinata</name>
    <name type="common">Ethiopian mustard</name>
    <name type="synonym">Abyssinian cabbage</name>
    <dbReference type="NCBI Taxonomy" id="52824"/>
    <lineage>
        <taxon>Eukaryota</taxon>
        <taxon>Viridiplantae</taxon>
        <taxon>Streptophyta</taxon>
        <taxon>Embryophyta</taxon>
        <taxon>Tracheophyta</taxon>
        <taxon>Spermatophyta</taxon>
        <taxon>Magnoliopsida</taxon>
        <taxon>eudicotyledons</taxon>
        <taxon>Gunneridae</taxon>
        <taxon>Pentapetalae</taxon>
        <taxon>rosids</taxon>
        <taxon>malvids</taxon>
        <taxon>Brassicales</taxon>
        <taxon>Brassicaceae</taxon>
        <taxon>Brassiceae</taxon>
        <taxon>Brassica</taxon>
    </lineage>
</organism>
<protein>
    <submittedName>
        <fullName evidence="1">Uncharacterized protein</fullName>
    </submittedName>
</protein>
<accession>A0A8X7NU59</accession>
<dbReference type="OrthoDB" id="2016285at2759"/>
<dbReference type="Proteomes" id="UP000886595">
    <property type="component" value="Unassembled WGS sequence"/>
</dbReference>
<dbReference type="EMBL" id="JAAMPC010001622">
    <property type="protein sequence ID" value="KAG2238443.1"/>
    <property type="molecule type" value="Genomic_DNA"/>
</dbReference>
<proteinExistence type="predicted"/>
<evidence type="ECO:0000313" key="2">
    <source>
        <dbReference type="Proteomes" id="UP000886595"/>
    </source>
</evidence>
<dbReference type="AlphaFoldDB" id="A0A8X7NU59"/>
<keyword evidence="2" id="KW-1185">Reference proteome</keyword>
<gene>
    <name evidence="1" type="ORF">Bca52824_092323</name>
</gene>
<name>A0A8X7NU59_BRACI</name>